<dbReference type="RefSeq" id="WP_110127526.1">
    <property type="nucleotide sequence ID" value="NZ_QHLY01000012.1"/>
</dbReference>
<accession>A0A317ZMW3</accession>
<dbReference type="OrthoDB" id="5120845at2"/>
<dbReference type="EMBL" id="QHLY01000012">
    <property type="protein sequence ID" value="PXA67852.1"/>
    <property type="molecule type" value="Genomic_DNA"/>
</dbReference>
<protein>
    <submittedName>
        <fullName evidence="1">Uncharacterized protein</fullName>
    </submittedName>
</protein>
<organism evidence="1 2">
    <name type="scientific">Cryobacterium arcticum</name>
    <dbReference type="NCBI Taxonomy" id="670052"/>
    <lineage>
        <taxon>Bacteria</taxon>
        <taxon>Bacillati</taxon>
        <taxon>Actinomycetota</taxon>
        <taxon>Actinomycetes</taxon>
        <taxon>Micrococcales</taxon>
        <taxon>Microbacteriaceae</taxon>
        <taxon>Cryobacterium</taxon>
    </lineage>
</organism>
<keyword evidence="2" id="KW-1185">Reference proteome</keyword>
<sequence>MTTPQSGNENTEYTVEFVDGPLEGQTDTRVLLHGTHDPRISMVAAVDSMESLFWYDEVDSREVQGKLHVRYAFDSGDSDPVESNDEPD</sequence>
<evidence type="ECO:0000313" key="2">
    <source>
        <dbReference type="Proteomes" id="UP000246722"/>
    </source>
</evidence>
<dbReference type="AlphaFoldDB" id="A0A317ZMW3"/>
<dbReference type="Proteomes" id="UP000246722">
    <property type="component" value="Unassembled WGS sequence"/>
</dbReference>
<comment type="caution">
    <text evidence="1">The sequence shown here is derived from an EMBL/GenBank/DDBJ whole genome shotgun (WGS) entry which is preliminary data.</text>
</comment>
<reference evidence="1 2" key="1">
    <citation type="submission" date="2018-05" db="EMBL/GenBank/DDBJ databases">
        <title>Genetic diversity of glacier-inhabiting Cryobacterium bacteria in China and description of Cryobacterium mengkeensis sp. nov. and Arthrobacter glacialis sp. nov.</title>
        <authorList>
            <person name="Liu Q."/>
            <person name="Xin Y.-H."/>
        </authorList>
    </citation>
    <scope>NUCLEOTIDE SEQUENCE [LARGE SCALE GENOMIC DNA]</scope>
    <source>
        <strain evidence="1 2">SK-1</strain>
    </source>
</reference>
<proteinExistence type="predicted"/>
<gene>
    <name evidence="1" type="ORF">CTB96_14340</name>
</gene>
<evidence type="ECO:0000313" key="1">
    <source>
        <dbReference type="EMBL" id="PXA67852.1"/>
    </source>
</evidence>
<name>A0A317ZMW3_9MICO</name>